<evidence type="ECO:0000313" key="2">
    <source>
        <dbReference type="Proteomes" id="UP000320481"/>
    </source>
</evidence>
<dbReference type="AlphaFoldDB" id="A0A5C6K1Y6"/>
<dbReference type="EMBL" id="VOGW01000016">
    <property type="protein sequence ID" value="TWV57092.1"/>
    <property type="molecule type" value="Genomic_DNA"/>
</dbReference>
<accession>A0A5C6K1Y6</accession>
<evidence type="ECO:0000313" key="1">
    <source>
        <dbReference type="EMBL" id="TWV57092.1"/>
    </source>
</evidence>
<organism evidence="1 2">
    <name type="scientific">Streptomyces misionensis</name>
    <dbReference type="NCBI Taxonomy" id="67331"/>
    <lineage>
        <taxon>Bacteria</taxon>
        <taxon>Bacillati</taxon>
        <taxon>Actinomycetota</taxon>
        <taxon>Actinomycetes</taxon>
        <taxon>Kitasatosporales</taxon>
        <taxon>Streptomycetaceae</taxon>
        <taxon>Streptomyces</taxon>
    </lineage>
</organism>
<name>A0A5C6K1Y6_9ACTN</name>
<protein>
    <submittedName>
        <fullName evidence="1">Uncharacterized protein</fullName>
    </submittedName>
</protein>
<dbReference type="Proteomes" id="UP000320481">
    <property type="component" value="Unassembled WGS sequence"/>
</dbReference>
<keyword evidence="2" id="KW-1185">Reference proteome</keyword>
<reference evidence="1" key="1">
    <citation type="journal article" date="2019" name="Microbiol. Resour. Announc.">
        <title>Draft Genomic Sequences of Streptomyces misionensis and Streptomyces albidoflavus, bacteria applied for phytopathogen biocontrol.</title>
        <authorList>
            <person name="Pylro V."/>
            <person name="Dias A."/>
            <person name="Andreote F."/>
            <person name="Varani A."/>
            <person name="Andreote C."/>
            <person name="Bernardo E."/>
            <person name="Martins T."/>
        </authorList>
    </citation>
    <scope>NUCLEOTIDE SEQUENCE [LARGE SCALE GENOMIC DNA]</scope>
    <source>
        <strain evidence="1">66</strain>
    </source>
</reference>
<sequence length="268" mass="28308">MLEPVLVERDLLGGQLLGLPFAQHLQLVVELGLAHPVLVLGVEHLRLVAQGAQPPPVGDRLVVQAQPHHTGDVQTGAHGEGALGRDRLLHGSFGARAVLDGEAPGDRAGHLVQFPGEPGRHVPLTARHVCLRIGHPPGEVGGAAEGERVVVAGQFEFEPDRMAAHVHLVHGGVAAGRGLRAARAVRRHVDVVRAARGDEDQGVVDRADLPAHGVVEPRDRAHGQDRVDQLGVPVGVLRPLRWAAEVRHHSTPRVLRVVPCSSAPGAAP</sequence>
<gene>
    <name evidence="1" type="ORF">FRZ03_02845</name>
</gene>
<comment type="caution">
    <text evidence="1">The sequence shown here is derived from an EMBL/GenBank/DDBJ whole genome shotgun (WGS) entry which is preliminary data.</text>
</comment>
<proteinExistence type="predicted"/>